<dbReference type="Proteomes" id="UP000292886">
    <property type="component" value="Chromosome"/>
</dbReference>
<accession>A0A4P6YRD2</accession>
<protein>
    <submittedName>
        <fullName evidence="2">Ribonuclease G</fullName>
    </submittedName>
</protein>
<evidence type="ECO:0000313" key="2">
    <source>
        <dbReference type="EMBL" id="QBO35171.1"/>
    </source>
</evidence>
<feature type="transmembrane region" description="Helical" evidence="1">
    <location>
        <begin position="20"/>
        <end position="42"/>
    </location>
</feature>
<dbReference type="RefSeq" id="WP_133362251.1">
    <property type="nucleotide sequence ID" value="NZ_CP037940.1"/>
</dbReference>
<reference evidence="3" key="1">
    <citation type="submission" date="2019-03" db="EMBL/GenBank/DDBJ databases">
        <title>Weissella sp. 26KH-42 Genome sequencing.</title>
        <authorList>
            <person name="Heo J."/>
            <person name="Kim S.-J."/>
            <person name="Kim J.-S."/>
            <person name="Hong S.-B."/>
            <person name="Kwon S.-W."/>
        </authorList>
    </citation>
    <scope>NUCLEOTIDE SEQUENCE [LARGE SCALE GENOMIC DNA]</scope>
    <source>
        <strain evidence="3">26KH-42</strain>
    </source>
</reference>
<organism evidence="2 3">
    <name type="scientific">Periweissella cryptocerci</name>
    <dbReference type="NCBI Taxonomy" id="2506420"/>
    <lineage>
        <taxon>Bacteria</taxon>
        <taxon>Bacillati</taxon>
        <taxon>Bacillota</taxon>
        <taxon>Bacilli</taxon>
        <taxon>Lactobacillales</taxon>
        <taxon>Lactobacillaceae</taxon>
        <taxon>Periweissella</taxon>
    </lineage>
</organism>
<feature type="transmembrane region" description="Helical" evidence="1">
    <location>
        <begin position="79"/>
        <end position="102"/>
    </location>
</feature>
<keyword evidence="3" id="KW-1185">Reference proteome</keyword>
<evidence type="ECO:0000256" key="1">
    <source>
        <dbReference type="SAM" id="Phobius"/>
    </source>
</evidence>
<keyword evidence="1" id="KW-0472">Membrane</keyword>
<keyword evidence="1" id="KW-1133">Transmembrane helix</keyword>
<dbReference type="AlphaFoldDB" id="A0A4P6YRD2"/>
<gene>
    <name evidence="2" type="ORF">EQG49_01225</name>
</gene>
<name>A0A4P6YRD2_9LACO</name>
<proteinExistence type="predicted"/>
<dbReference type="KEGG" id="wei:EQG49_01225"/>
<dbReference type="EMBL" id="CP037940">
    <property type="protein sequence ID" value="QBO35171.1"/>
    <property type="molecule type" value="Genomic_DNA"/>
</dbReference>
<evidence type="ECO:0000313" key="3">
    <source>
        <dbReference type="Proteomes" id="UP000292886"/>
    </source>
</evidence>
<keyword evidence="1" id="KW-0812">Transmembrane</keyword>
<sequence>MRNERDKLHRWSWGAFTLNWIWGIGNSTYIMLLGLIPGLGLIMSIIGGIKGYEWAYDNGDWDSIDDFLAQQKGWNTAGVVILIVGLVVTIGLAVLGIVSYSLTKTQVNG</sequence>